<name>A0A1T5LIS2_9GAMM</name>
<dbReference type="GO" id="GO:0003700">
    <property type="term" value="F:DNA-binding transcription factor activity"/>
    <property type="evidence" value="ECO:0007669"/>
    <property type="project" value="InterPro"/>
</dbReference>
<dbReference type="AlphaFoldDB" id="A0A1T5LIS2"/>
<dbReference type="Proteomes" id="UP000190341">
    <property type="component" value="Unassembled WGS sequence"/>
</dbReference>
<dbReference type="EMBL" id="FUZV01000002">
    <property type="protein sequence ID" value="SKC75764.1"/>
    <property type="molecule type" value="Genomic_DNA"/>
</dbReference>
<dbReference type="InterPro" id="IPR036388">
    <property type="entry name" value="WH-like_DNA-bd_sf"/>
</dbReference>
<gene>
    <name evidence="1" type="ORF">SAMN06296058_2573</name>
</gene>
<dbReference type="STRING" id="428993.SAMN06296058_2573"/>
<dbReference type="InterPro" id="IPR013325">
    <property type="entry name" value="RNA_pol_sigma_r2"/>
</dbReference>
<sequence>MDPATYTQLRQQAQRLCRRAADVEDLVQDALIAGLAAGRSDAPWLSGTLRNLAAMQARGAVRRRRREAAVVADVDADTCPPLSEPPCLGIGATAWPDAWQAWPASLRRVAVLALHGMSAEEIRYVLGLSDEAFRQRLSRLRKALARLSREQRAESLALAYVRDPARSVDLQFGLVRRALKAALQGQDGMATHDTDGHLLVIRGHGHEWPPRGNG</sequence>
<evidence type="ECO:0000313" key="1">
    <source>
        <dbReference type="EMBL" id="SKC75764.1"/>
    </source>
</evidence>
<dbReference type="OrthoDB" id="1524900at2"/>
<organism evidence="1 2">
    <name type="scientific">Pseudoxanthomonas indica</name>
    <dbReference type="NCBI Taxonomy" id="428993"/>
    <lineage>
        <taxon>Bacteria</taxon>
        <taxon>Pseudomonadati</taxon>
        <taxon>Pseudomonadota</taxon>
        <taxon>Gammaproteobacteria</taxon>
        <taxon>Lysobacterales</taxon>
        <taxon>Lysobacteraceae</taxon>
        <taxon>Pseudoxanthomonas</taxon>
    </lineage>
</organism>
<dbReference type="GO" id="GO:0006352">
    <property type="term" value="P:DNA-templated transcription initiation"/>
    <property type="evidence" value="ECO:0007669"/>
    <property type="project" value="InterPro"/>
</dbReference>
<dbReference type="Gene3D" id="1.10.10.10">
    <property type="entry name" value="Winged helix-like DNA-binding domain superfamily/Winged helix DNA-binding domain"/>
    <property type="match status" value="1"/>
</dbReference>
<keyword evidence="2" id="KW-1185">Reference proteome</keyword>
<evidence type="ECO:0000313" key="2">
    <source>
        <dbReference type="Proteomes" id="UP000190341"/>
    </source>
</evidence>
<accession>A0A1T5LIS2</accession>
<dbReference type="RefSeq" id="WP_079724915.1">
    <property type="nucleotide sequence ID" value="NZ_BMCL01000001.1"/>
</dbReference>
<protein>
    <submittedName>
        <fullName evidence="1">RNA polymerase sigma-70 factor, ECF subfamily</fullName>
    </submittedName>
</protein>
<reference evidence="1 2" key="1">
    <citation type="submission" date="2017-02" db="EMBL/GenBank/DDBJ databases">
        <authorList>
            <person name="Peterson S.W."/>
        </authorList>
    </citation>
    <scope>NUCLEOTIDE SEQUENCE [LARGE SCALE GENOMIC DNA]</scope>
    <source>
        <strain evidence="1 2">P15</strain>
    </source>
</reference>
<dbReference type="SUPFAM" id="SSF88946">
    <property type="entry name" value="Sigma2 domain of RNA polymerase sigma factors"/>
    <property type="match status" value="1"/>
</dbReference>
<proteinExistence type="predicted"/>